<protein>
    <submittedName>
        <fullName evidence="6">DNA-binding transcriptional LysR family regulator</fullName>
    </submittedName>
</protein>
<dbReference type="InterPro" id="IPR036390">
    <property type="entry name" value="WH_DNA-bd_sf"/>
</dbReference>
<accession>A0A4R3Y4E3</accession>
<evidence type="ECO:0000256" key="4">
    <source>
        <dbReference type="ARBA" id="ARBA00023163"/>
    </source>
</evidence>
<dbReference type="CDD" id="cd08471">
    <property type="entry name" value="PBP2_CrgA_like_2"/>
    <property type="match status" value="1"/>
</dbReference>
<dbReference type="OrthoDB" id="8705920at2"/>
<dbReference type="RefSeq" id="WP_124945249.1">
    <property type="nucleotide sequence ID" value="NZ_BHVT01000009.1"/>
</dbReference>
<keyword evidence="2" id="KW-0805">Transcription regulation</keyword>
<evidence type="ECO:0000259" key="5">
    <source>
        <dbReference type="PROSITE" id="PS50931"/>
    </source>
</evidence>
<reference evidence="6 7" key="1">
    <citation type="submission" date="2019-03" db="EMBL/GenBank/DDBJ databases">
        <title>Genomic Encyclopedia of Type Strains, Phase IV (KMG-IV): sequencing the most valuable type-strain genomes for metagenomic binning, comparative biology and taxonomic classification.</title>
        <authorList>
            <person name="Goeker M."/>
        </authorList>
    </citation>
    <scope>NUCLEOTIDE SEQUENCE [LARGE SCALE GENOMIC DNA]</scope>
    <source>
        <strain evidence="6 7">DSM 100309</strain>
    </source>
</reference>
<dbReference type="PANTHER" id="PTHR30537:SF5">
    <property type="entry name" value="HTH-TYPE TRANSCRIPTIONAL ACTIVATOR TTDR-RELATED"/>
    <property type="match status" value="1"/>
</dbReference>
<dbReference type="Gene3D" id="3.40.190.290">
    <property type="match status" value="1"/>
</dbReference>
<dbReference type="AlphaFoldDB" id="A0A4R3Y4E3"/>
<dbReference type="SUPFAM" id="SSF53850">
    <property type="entry name" value="Periplasmic binding protein-like II"/>
    <property type="match status" value="1"/>
</dbReference>
<dbReference type="Gene3D" id="1.10.10.10">
    <property type="entry name" value="Winged helix-like DNA-binding domain superfamily/Winged helix DNA-binding domain"/>
    <property type="match status" value="1"/>
</dbReference>
<keyword evidence="3 6" id="KW-0238">DNA-binding</keyword>
<dbReference type="PROSITE" id="PS50931">
    <property type="entry name" value="HTH_LYSR"/>
    <property type="match status" value="1"/>
</dbReference>
<evidence type="ECO:0000256" key="2">
    <source>
        <dbReference type="ARBA" id="ARBA00023015"/>
    </source>
</evidence>
<keyword evidence="7" id="KW-1185">Reference proteome</keyword>
<dbReference type="FunFam" id="1.10.10.10:FF:000001">
    <property type="entry name" value="LysR family transcriptional regulator"/>
    <property type="match status" value="1"/>
</dbReference>
<dbReference type="InterPro" id="IPR000847">
    <property type="entry name" value="LysR_HTH_N"/>
</dbReference>
<dbReference type="EMBL" id="SMCO01000007">
    <property type="protein sequence ID" value="TCV86422.1"/>
    <property type="molecule type" value="Genomic_DNA"/>
</dbReference>
<comment type="caution">
    <text evidence="6">The sequence shown here is derived from an EMBL/GenBank/DDBJ whole genome shotgun (WGS) entry which is preliminary data.</text>
</comment>
<dbReference type="PANTHER" id="PTHR30537">
    <property type="entry name" value="HTH-TYPE TRANSCRIPTIONAL REGULATOR"/>
    <property type="match status" value="1"/>
</dbReference>
<evidence type="ECO:0000313" key="7">
    <source>
        <dbReference type="Proteomes" id="UP000295367"/>
    </source>
</evidence>
<evidence type="ECO:0000256" key="1">
    <source>
        <dbReference type="ARBA" id="ARBA00009437"/>
    </source>
</evidence>
<evidence type="ECO:0000313" key="6">
    <source>
        <dbReference type="EMBL" id="TCV86422.1"/>
    </source>
</evidence>
<comment type="similarity">
    <text evidence="1">Belongs to the LysR transcriptional regulatory family.</text>
</comment>
<dbReference type="InterPro" id="IPR058163">
    <property type="entry name" value="LysR-type_TF_proteobact-type"/>
</dbReference>
<evidence type="ECO:0000256" key="3">
    <source>
        <dbReference type="ARBA" id="ARBA00023125"/>
    </source>
</evidence>
<dbReference type="Pfam" id="PF00126">
    <property type="entry name" value="HTH_1"/>
    <property type="match status" value="1"/>
</dbReference>
<dbReference type="GO" id="GO:0043565">
    <property type="term" value="F:sequence-specific DNA binding"/>
    <property type="evidence" value="ECO:0007669"/>
    <property type="project" value="TreeGrafter"/>
</dbReference>
<keyword evidence="4" id="KW-0804">Transcription</keyword>
<dbReference type="GO" id="GO:0006351">
    <property type="term" value="P:DNA-templated transcription"/>
    <property type="evidence" value="ECO:0007669"/>
    <property type="project" value="TreeGrafter"/>
</dbReference>
<dbReference type="GO" id="GO:0003700">
    <property type="term" value="F:DNA-binding transcription factor activity"/>
    <property type="evidence" value="ECO:0007669"/>
    <property type="project" value="InterPro"/>
</dbReference>
<proteinExistence type="inferred from homology"/>
<dbReference type="Proteomes" id="UP000295367">
    <property type="component" value="Unassembled WGS sequence"/>
</dbReference>
<name>A0A4R3Y4E3_9PROT</name>
<dbReference type="Pfam" id="PF03466">
    <property type="entry name" value="LysR_substrate"/>
    <property type="match status" value="1"/>
</dbReference>
<dbReference type="InterPro" id="IPR005119">
    <property type="entry name" value="LysR_subst-bd"/>
</dbReference>
<feature type="domain" description="HTH lysR-type" evidence="5">
    <location>
        <begin position="1"/>
        <end position="59"/>
    </location>
</feature>
<dbReference type="InterPro" id="IPR036388">
    <property type="entry name" value="WH-like_DNA-bd_sf"/>
</dbReference>
<sequence length="296" mass="32314">MDKFKAMLTFTQIADSGSLTAAAQAMESSLPAVVRSLGALEAELGVRLFNRSTRRISLTEEGRRYLESCRQILGAVADAEAGLSSQVQEPSGLLTITASVAIGQMVVTPVIMSLVKRYPKVRCNLVLLDRVVNLLEEGIDIGVRVGELQDSTLIAQKIGAVRRVLVASPRYLEQHGRPSHPKDLLKINCIRFSTTNGPWWRFQENGKEFTLAVTGNLEFNHAGSALAACVEGLGIGVFTSYQVAPSLATGQLQILLEAFESPPRPINLIYPHARLLPSRTKIFIEMMKQGSKALQE</sequence>
<gene>
    <name evidence="6" type="ORF">EDC63_107110</name>
</gene>
<dbReference type="SUPFAM" id="SSF46785">
    <property type="entry name" value="Winged helix' DNA-binding domain"/>
    <property type="match status" value="1"/>
</dbReference>
<organism evidence="6 7">
    <name type="scientific">Sulfurirhabdus autotrophica</name>
    <dbReference type="NCBI Taxonomy" id="1706046"/>
    <lineage>
        <taxon>Bacteria</taxon>
        <taxon>Pseudomonadati</taxon>
        <taxon>Pseudomonadota</taxon>
        <taxon>Betaproteobacteria</taxon>
        <taxon>Nitrosomonadales</taxon>
        <taxon>Sulfuricellaceae</taxon>
        <taxon>Sulfurirhabdus</taxon>
    </lineage>
</organism>